<comment type="caution">
    <text evidence="1">The sequence shown here is derived from an EMBL/GenBank/DDBJ whole genome shotgun (WGS) entry which is preliminary data.</text>
</comment>
<keyword evidence="2" id="KW-1185">Reference proteome</keyword>
<reference evidence="1 2" key="2">
    <citation type="submission" date="2019-07" db="EMBL/GenBank/DDBJ databases">
        <title>Seonamhaeicola sp. W255 draft genome.</title>
        <authorList>
            <person name="Zhang X.-Y."/>
            <person name="Zhang R."/>
            <person name="Zhong Y.-L."/>
            <person name="Du Z.-J."/>
        </authorList>
    </citation>
    <scope>NUCLEOTIDE SEQUENCE [LARGE SCALE GENOMIC DNA]</scope>
    <source>
        <strain evidence="1 2">W255</strain>
    </source>
</reference>
<dbReference type="EMBL" id="SMZJ02000012">
    <property type="protein sequence ID" value="TWO31434.1"/>
    <property type="molecule type" value="Genomic_DNA"/>
</dbReference>
<dbReference type="Proteomes" id="UP000295814">
    <property type="component" value="Unassembled WGS sequence"/>
</dbReference>
<organism evidence="1 2">
    <name type="scientific">Seonamhaeicola sediminis</name>
    <dbReference type="NCBI Taxonomy" id="2528206"/>
    <lineage>
        <taxon>Bacteria</taxon>
        <taxon>Pseudomonadati</taxon>
        <taxon>Bacteroidota</taxon>
        <taxon>Flavobacteriia</taxon>
        <taxon>Flavobacteriales</taxon>
        <taxon>Flavobacteriaceae</taxon>
    </lineage>
</organism>
<gene>
    <name evidence="1" type="ORF">E1J38_013540</name>
</gene>
<evidence type="ECO:0000313" key="1">
    <source>
        <dbReference type="EMBL" id="TWO31434.1"/>
    </source>
</evidence>
<dbReference type="RefSeq" id="WP_133357330.1">
    <property type="nucleotide sequence ID" value="NZ_SMZJ02000012.1"/>
</dbReference>
<dbReference type="InterPro" id="IPR009057">
    <property type="entry name" value="Homeodomain-like_sf"/>
</dbReference>
<sequence length="120" mass="14432">MGNKRQLRKKQEPPRNYSENFKRLVVSEYEQGFLNKDQLQRKYDIRGNGCITNWLRKYGTFTYPNHTSIGRPMKNPDKQRIKELEAQLKKKDQELDFFKHFIKVAERELKIKIVKKSGTK</sequence>
<proteinExistence type="predicted"/>
<reference evidence="1 2" key="1">
    <citation type="submission" date="2019-03" db="EMBL/GenBank/DDBJ databases">
        <authorList>
            <person name="Zhong Y.L."/>
        </authorList>
    </citation>
    <scope>NUCLEOTIDE SEQUENCE [LARGE SCALE GENOMIC DNA]</scope>
    <source>
        <strain evidence="1 2">W255</strain>
    </source>
</reference>
<accession>A0A562YAI6</accession>
<evidence type="ECO:0000313" key="2">
    <source>
        <dbReference type="Proteomes" id="UP000295814"/>
    </source>
</evidence>
<protein>
    <submittedName>
        <fullName evidence="1">Transposase</fullName>
    </submittedName>
</protein>
<name>A0A562YAI6_9FLAO</name>
<dbReference type="AlphaFoldDB" id="A0A562YAI6"/>
<dbReference type="SUPFAM" id="SSF46689">
    <property type="entry name" value="Homeodomain-like"/>
    <property type="match status" value="1"/>
</dbReference>
<dbReference type="OrthoDB" id="853599at2"/>